<proteinExistence type="predicted"/>
<dbReference type="OMA" id="DAIDCES"/>
<feature type="domain" description="PD-(D/E)XK nuclease-like" evidence="1">
    <location>
        <begin position="47"/>
        <end position="290"/>
    </location>
</feature>
<name>A0A165A264_XYLHT</name>
<sequence length="305" mass="34378">MPTMPLPDAVKSLLKHLQDGFGLYVIPYGLKTKLHDPQSILTEIIPESAYFDSSEMSDHTINTLWSELERVRLDAIDCESYAKDENAWCLDVVQPILSSDKHENSKLNLISVQSQQIDQSLLPVTRDGVKHINKKTDYAFFFSPRDPEVSGLYQKLSIGGRGMQISHTTDAFSKRVTLFSGIEVKAADGRKYEALAQLAKWLAASLEMNRKLGILAQGENADQPGWLLPTVGHVVVGHDWLTYLCYKAENVVRVLGPIDALSANSRSIYGIIKLRDLHRRVNRYATDVYWPWVRDEILRPLASKA</sequence>
<dbReference type="InParanoid" id="A0A165A264"/>
<protein>
    <recommendedName>
        <fullName evidence="1">PD-(D/E)XK nuclease-like domain-containing protein</fullName>
    </recommendedName>
</protein>
<dbReference type="STRING" id="1328760.A0A165A264"/>
<dbReference type="OrthoDB" id="4161186at2759"/>
<dbReference type="GeneID" id="28898420"/>
<dbReference type="RefSeq" id="XP_018185404.1">
    <property type="nucleotide sequence ID" value="XM_018333283.1"/>
</dbReference>
<dbReference type="AlphaFoldDB" id="A0A165A264"/>
<organism evidence="2 3">
    <name type="scientific">Xylona heveae (strain CBS 132557 / TC161)</name>
    <dbReference type="NCBI Taxonomy" id="1328760"/>
    <lineage>
        <taxon>Eukaryota</taxon>
        <taxon>Fungi</taxon>
        <taxon>Dikarya</taxon>
        <taxon>Ascomycota</taxon>
        <taxon>Pezizomycotina</taxon>
        <taxon>Xylonomycetes</taxon>
        <taxon>Xylonales</taxon>
        <taxon>Xylonaceae</taxon>
        <taxon>Xylona</taxon>
    </lineage>
</organism>
<evidence type="ECO:0000313" key="3">
    <source>
        <dbReference type="Proteomes" id="UP000076632"/>
    </source>
</evidence>
<gene>
    <name evidence="2" type="ORF">L228DRAFT_250275</name>
</gene>
<reference evidence="2 3" key="1">
    <citation type="journal article" date="2016" name="Fungal Biol.">
        <title>The genome of Xylona heveae provides a window into fungal endophytism.</title>
        <authorList>
            <person name="Gazis R."/>
            <person name="Kuo A."/>
            <person name="Riley R."/>
            <person name="LaButti K."/>
            <person name="Lipzen A."/>
            <person name="Lin J."/>
            <person name="Amirebrahimi M."/>
            <person name="Hesse C.N."/>
            <person name="Spatafora J.W."/>
            <person name="Henrissat B."/>
            <person name="Hainaut M."/>
            <person name="Grigoriev I.V."/>
            <person name="Hibbett D.S."/>
        </authorList>
    </citation>
    <scope>NUCLEOTIDE SEQUENCE [LARGE SCALE GENOMIC DNA]</scope>
    <source>
        <strain evidence="2 3">TC161</strain>
    </source>
</reference>
<dbReference type="Pfam" id="PF20516">
    <property type="entry name" value="PDDEXK_12"/>
    <property type="match status" value="1"/>
</dbReference>
<dbReference type="Proteomes" id="UP000076632">
    <property type="component" value="Unassembled WGS sequence"/>
</dbReference>
<accession>A0A165A264</accession>
<dbReference type="EMBL" id="KV407464">
    <property type="protein sequence ID" value="KZF19849.1"/>
    <property type="molecule type" value="Genomic_DNA"/>
</dbReference>
<evidence type="ECO:0000259" key="1">
    <source>
        <dbReference type="Pfam" id="PF20516"/>
    </source>
</evidence>
<evidence type="ECO:0000313" key="2">
    <source>
        <dbReference type="EMBL" id="KZF19849.1"/>
    </source>
</evidence>
<dbReference type="InterPro" id="IPR046797">
    <property type="entry name" value="PDDEXK_12"/>
</dbReference>
<keyword evidence="3" id="KW-1185">Reference proteome</keyword>